<name>A0A803M9G3_CHEQI</name>
<feature type="region of interest" description="Disordered" evidence="1">
    <location>
        <begin position="19"/>
        <end position="107"/>
    </location>
</feature>
<dbReference type="Proteomes" id="UP000596660">
    <property type="component" value="Unplaced"/>
</dbReference>
<dbReference type="AlphaFoldDB" id="A0A803M9G3"/>
<feature type="compositionally biased region" description="Polar residues" evidence="1">
    <location>
        <begin position="29"/>
        <end position="38"/>
    </location>
</feature>
<protein>
    <submittedName>
        <fullName evidence="2">Uncharacterized protein</fullName>
    </submittedName>
</protein>
<reference evidence="2" key="1">
    <citation type="journal article" date="2017" name="Nature">
        <title>The genome of Chenopodium quinoa.</title>
        <authorList>
            <person name="Jarvis D.E."/>
            <person name="Ho Y.S."/>
            <person name="Lightfoot D.J."/>
            <person name="Schmoeckel S.M."/>
            <person name="Li B."/>
            <person name="Borm T.J.A."/>
            <person name="Ohyanagi H."/>
            <person name="Mineta K."/>
            <person name="Michell C.T."/>
            <person name="Saber N."/>
            <person name="Kharbatia N.M."/>
            <person name="Rupper R.R."/>
            <person name="Sharp A.R."/>
            <person name="Dally N."/>
            <person name="Boughton B.A."/>
            <person name="Woo Y.H."/>
            <person name="Gao G."/>
            <person name="Schijlen E.G.W.M."/>
            <person name="Guo X."/>
            <person name="Momin A.A."/>
            <person name="Negrao S."/>
            <person name="Al-Babili S."/>
            <person name="Gehring C."/>
            <person name="Roessner U."/>
            <person name="Jung C."/>
            <person name="Murphy K."/>
            <person name="Arold S.T."/>
            <person name="Gojobori T."/>
            <person name="van der Linden C.G."/>
            <person name="van Loo E.N."/>
            <person name="Jellen E.N."/>
            <person name="Maughan P.J."/>
            <person name="Tester M."/>
        </authorList>
    </citation>
    <scope>NUCLEOTIDE SEQUENCE [LARGE SCALE GENOMIC DNA]</scope>
    <source>
        <strain evidence="2">cv. PI 614886</strain>
    </source>
</reference>
<sequence>MAATAASSFASSHQFLTNSPRTNLFFHPSTRSNATHLSFTPKAASEPDPEPESDPQSPSSDDDFDSRLSQMRLKYRSGTGKKAEIRKIKKGKQSDSGGTGKEPVDFGFSPYTERVNGRLAGVGLVALLLVELATGKSVISYHTPSIVFIQIYFMAAVSAVYLKFEKEKVSVWPQTDANK</sequence>
<evidence type="ECO:0000313" key="2">
    <source>
        <dbReference type="EnsemblPlants" id="AUR62025539-RA:cds"/>
    </source>
</evidence>
<dbReference type="SUPFAM" id="SSF103511">
    <property type="entry name" value="Chlorophyll a-b binding protein"/>
    <property type="match status" value="1"/>
</dbReference>
<reference evidence="2" key="2">
    <citation type="submission" date="2021-03" db="UniProtKB">
        <authorList>
            <consortium name="EnsemblPlants"/>
        </authorList>
    </citation>
    <scope>IDENTIFICATION</scope>
</reference>
<dbReference type="EnsemblPlants" id="AUR62025539-RA">
    <property type="protein sequence ID" value="AUR62025539-RA:cds"/>
    <property type="gene ID" value="AUR62025539"/>
</dbReference>
<keyword evidence="3" id="KW-1185">Reference proteome</keyword>
<dbReference type="Gramene" id="AUR62025539-RA">
    <property type="protein sequence ID" value="AUR62025539-RA:cds"/>
    <property type="gene ID" value="AUR62025539"/>
</dbReference>
<dbReference type="OMA" id="HGRRCYR"/>
<evidence type="ECO:0000256" key="1">
    <source>
        <dbReference type="SAM" id="MobiDB-lite"/>
    </source>
</evidence>
<organism evidence="2 3">
    <name type="scientific">Chenopodium quinoa</name>
    <name type="common">Quinoa</name>
    <dbReference type="NCBI Taxonomy" id="63459"/>
    <lineage>
        <taxon>Eukaryota</taxon>
        <taxon>Viridiplantae</taxon>
        <taxon>Streptophyta</taxon>
        <taxon>Embryophyta</taxon>
        <taxon>Tracheophyta</taxon>
        <taxon>Spermatophyta</taxon>
        <taxon>Magnoliopsida</taxon>
        <taxon>eudicotyledons</taxon>
        <taxon>Gunneridae</taxon>
        <taxon>Pentapetalae</taxon>
        <taxon>Caryophyllales</taxon>
        <taxon>Chenopodiaceae</taxon>
        <taxon>Chenopodioideae</taxon>
        <taxon>Atripliceae</taxon>
        <taxon>Chenopodium</taxon>
    </lineage>
</organism>
<accession>A0A803M9G3</accession>
<evidence type="ECO:0000313" key="3">
    <source>
        <dbReference type="Proteomes" id="UP000596660"/>
    </source>
</evidence>
<proteinExistence type="predicted"/>